<comment type="caution">
    <text evidence="17">The sequence shown here is derived from an EMBL/GenBank/DDBJ whole genome shotgun (WGS) entry which is preliminary data.</text>
</comment>
<keyword evidence="8" id="KW-0479">Metal-binding</keyword>
<gene>
    <name evidence="17" type="ORF">PHACT_15415</name>
</gene>
<feature type="transmembrane region" description="Helical" evidence="15">
    <location>
        <begin position="375"/>
        <end position="400"/>
    </location>
</feature>
<proteinExistence type="inferred from homology"/>
<sequence length="406" mass="44592">MASFTYQALDADGKRVTGVIEGDGERHVRAQLRAQNVRPLVISSGKAPASAAGFASLFRRQRRLSVAELSLVSRQLASLIQSGLPLDEALQISARQSRNIRVKTLLSQVRSRVLEGHTLAQAMSEHPAAFDRMYCAMVRAGESAGYLGEVMERLAEYTETGQQSRQKLQMALVYPMALLGVSVLVVSLLMTFVVPRLVSMFASSSRELPGLTRALIVVSDFMASGWALLLLFTTVAAVIGFRWRLRDLDARRRWHQFLLHVPLLSDMLRQMDSARFASTLAILLSSGVPLLESVRIAAQVLDNEVMRTATEQLAVRVQEGGSFSKSMRQADVFPPLLVQMAANGEANGTLARQLAYAADNQERELQMRLGTTMALLEPLTIVLMGGLVTLIMLAVLLPIFDINTLI</sequence>
<dbReference type="FunFam" id="1.20.81.30:FF:000001">
    <property type="entry name" value="Type II secretion system protein F"/>
    <property type="match status" value="2"/>
</dbReference>
<accession>A0A1E8CFI5</accession>
<dbReference type="InterPro" id="IPR003004">
    <property type="entry name" value="GspF/PilC"/>
</dbReference>
<evidence type="ECO:0000259" key="16">
    <source>
        <dbReference type="Pfam" id="PF00482"/>
    </source>
</evidence>
<dbReference type="NCBIfam" id="TIGR02120">
    <property type="entry name" value="GspF"/>
    <property type="match status" value="1"/>
</dbReference>
<dbReference type="InterPro" id="IPR001992">
    <property type="entry name" value="T2SS_GspF/T4SS_PilC_CS"/>
</dbReference>
<evidence type="ECO:0000313" key="17">
    <source>
        <dbReference type="EMBL" id="OFE11224.1"/>
    </source>
</evidence>
<dbReference type="Pfam" id="PF00482">
    <property type="entry name" value="T2SSF"/>
    <property type="match status" value="2"/>
</dbReference>
<evidence type="ECO:0000256" key="4">
    <source>
        <dbReference type="ARBA" id="ARBA00022448"/>
    </source>
</evidence>
<evidence type="ECO:0000256" key="5">
    <source>
        <dbReference type="ARBA" id="ARBA00022475"/>
    </source>
</evidence>
<evidence type="ECO:0000256" key="12">
    <source>
        <dbReference type="ARBA" id="ARBA00023136"/>
    </source>
</evidence>
<dbReference type="GO" id="GO:0015627">
    <property type="term" value="C:type II protein secretion system complex"/>
    <property type="evidence" value="ECO:0007669"/>
    <property type="project" value="InterPro"/>
</dbReference>
<evidence type="ECO:0000256" key="6">
    <source>
        <dbReference type="ARBA" id="ARBA00022519"/>
    </source>
</evidence>
<feature type="transmembrane region" description="Helical" evidence="15">
    <location>
        <begin position="214"/>
        <end position="243"/>
    </location>
</feature>
<evidence type="ECO:0000256" key="2">
    <source>
        <dbReference type="ARBA" id="ARBA00004429"/>
    </source>
</evidence>
<dbReference type="AlphaFoldDB" id="A0A1E8CFI5"/>
<dbReference type="OrthoDB" id="9805682at2"/>
<dbReference type="Gene3D" id="1.20.81.30">
    <property type="entry name" value="Type II secretion system (T2SS), domain F"/>
    <property type="match status" value="2"/>
</dbReference>
<dbReference type="Proteomes" id="UP000175669">
    <property type="component" value="Unassembled WGS sequence"/>
</dbReference>
<organism evidence="17 18">
    <name type="scientific">Pseudohongiella acticola</name>
    <dbReference type="NCBI Taxonomy" id="1524254"/>
    <lineage>
        <taxon>Bacteria</taxon>
        <taxon>Pseudomonadati</taxon>
        <taxon>Pseudomonadota</taxon>
        <taxon>Gammaproteobacteria</taxon>
        <taxon>Pseudomonadales</taxon>
        <taxon>Pseudohongiellaceae</taxon>
        <taxon>Pseudohongiella</taxon>
    </lineage>
</organism>
<dbReference type="InterPro" id="IPR042094">
    <property type="entry name" value="T2SS_GspF_sf"/>
</dbReference>
<protein>
    <recommendedName>
        <fullName evidence="13">General secretion pathway protein F</fullName>
    </recommendedName>
</protein>
<feature type="domain" description="Type II secretion system protein GspF" evidence="16">
    <location>
        <begin position="276"/>
        <end position="398"/>
    </location>
</feature>
<keyword evidence="5" id="KW-1003">Cell membrane</keyword>
<dbReference type="InterPro" id="IPR018076">
    <property type="entry name" value="T2SS_GspF_dom"/>
</dbReference>
<comment type="similarity">
    <text evidence="3 14">Belongs to the GSP F family.</text>
</comment>
<dbReference type="PANTHER" id="PTHR30012:SF0">
    <property type="entry name" value="TYPE II SECRETION SYSTEM PROTEIN F-RELATED"/>
    <property type="match status" value="1"/>
</dbReference>
<keyword evidence="10" id="KW-0653">Protein transport</keyword>
<evidence type="ECO:0000256" key="3">
    <source>
        <dbReference type="ARBA" id="ARBA00005745"/>
    </source>
</evidence>
<evidence type="ECO:0000256" key="11">
    <source>
        <dbReference type="ARBA" id="ARBA00022989"/>
    </source>
</evidence>
<reference evidence="18" key="1">
    <citation type="submission" date="2016-07" db="EMBL/GenBank/DDBJ databases">
        <authorList>
            <person name="Florea S."/>
            <person name="Webb J.S."/>
            <person name="Jaromczyk J."/>
            <person name="Schardl C.L."/>
        </authorList>
    </citation>
    <scope>NUCLEOTIDE SEQUENCE [LARGE SCALE GENOMIC DNA]</scope>
    <source>
        <strain evidence="18">KCTC 42131</strain>
    </source>
</reference>
<keyword evidence="9" id="KW-0106">Calcium</keyword>
<keyword evidence="6" id="KW-0997">Cell inner membrane</keyword>
<evidence type="ECO:0000256" key="15">
    <source>
        <dbReference type="SAM" id="Phobius"/>
    </source>
</evidence>
<dbReference type="RefSeq" id="WP_070119159.1">
    <property type="nucleotide sequence ID" value="NZ_CAXATG010000006.1"/>
</dbReference>
<dbReference type="STRING" id="1524254.PHACT_15415"/>
<keyword evidence="7 14" id="KW-0812">Transmembrane</keyword>
<dbReference type="GO" id="GO:0046872">
    <property type="term" value="F:metal ion binding"/>
    <property type="evidence" value="ECO:0007669"/>
    <property type="project" value="UniProtKB-KW"/>
</dbReference>
<dbReference type="PANTHER" id="PTHR30012">
    <property type="entry name" value="GENERAL SECRETION PATHWAY PROTEIN"/>
    <property type="match status" value="1"/>
</dbReference>
<evidence type="ECO:0000256" key="14">
    <source>
        <dbReference type="RuleBase" id="RU003923"/>
    </source>
</evidence>
<dbReference type="EMBL" id="MASR01000003">
    <property type="protein sequence ID" value="OFE11224.1"/>
    <property type="molecule type" value="Genomic_DNA"/>
</dbReference>
<keyword evidence="12 15" id="KW-0472">Membrane</keyword>
<dbReference type="InterPro" id="IPR011850">
    <property type="entry name" value="T2SS_GspF"/>
</dbReference>
<dbReference type="PRINTS" id="PR00812">
    <property type="entry name" value="BCTERIALGSPF"/>
</dbReference>
<name>A0A1E8CFI5_9GAMM</name>
<evidence type="ECO:0000256" key="8">
    <source>
        <dbReference type="ARBA" id="ARBA00022723"/>
    </source>
</evidence>
<comment type="subcellular location">
    <subcellularLocation>
        <location evidence="2 14">Cell inner membrane</location>
        <topology evidence="2 14">Multi-pass membrane protein</topology>
    </subcellularLocation>
</comment>
<evidence type="ECO:0000256" key="7">
    <source>
        <dbReference type="ARBA" id="ARBA00022692"/>
    </source>
</evidence>
<evidence type="ECO:0000256" key="10">
    <source>
        <dbReference type="ARBA" id="ARBA00022927"/>
    </source>
</evidence>
<keyword evidence="4 14" id="KW-0813">Transport</keyword>
<feature type="transmembrane region" description="Helical" evidence="15">
    <location>
        <begin position="172"/>
        <end position="194"/>
    </location>
</feature>
<keyword evidence="18" id="KW-1185">Reference proteome</keyword>
<evidence type="ECO:0000256" key="13">
    <source>
        <dbReference type="ARBA" id="ARBA00030750"/>
    </source>
</evidence>
<evidence type="ECO:0000256" key="1">
    <source>
        <dbReference type="ARBA" id="ARBA00002684"/>
    </source>
</evidence>
<dbReference type="GO" id="GO:0005886">
    <property type="term" value="C:plasma membrane"/>
    <property type="evidence" value="ECO:0007669"/>
    <property type="project" value="UniProtKB-SubCell"/>
</dbReference>
<evidence type="ECO:0000313" key="18">
    <source>
        <dbReference type="Proteomes" id="UP000175669"/>
    </source>
</evidence>
<feature type="domain" description="Type II secretion system protein GspF" evidence="16">
    <location>
        <begin position="73"/>
        <end position="195"/>
    </location>
</feature>
<comment type="function">
    <text evidence="1">Component of the type II secretion system inner membrane complex required for the energy-dependent secretion of extracellular factors such as proteases and toxins from the periplasm.</text>
</comment>
<evidence type="ECO:0000256" key="9">
    <source>
        <dbReference type="ARBA" id="ARBA00022837"/>
    </source>
</evidence>
<dbReference type="PROSITE" id="PS00874">
    <property type="entry name" value="T2SP_F"/>
    <property type="match status" value="1"/>
</dbReference>
<keyword evidence="11 15" id="KW-1133">Transmembrane helix</keyword>
<dbReference type="GO" id="GO:0015628">
    <property type="term" value="P:protein secretion by the type II secretion system"/>
    <property type="evidence" value="ECO:0007669"/>
    <property type="project" value="InterPro"/>
</dbReference>